<feature type="compositionally biased region" description="Gly residues" evidence="2">
    <location>
        <begin position="1"/>
        <end position="12"/>
    </location>
</feature>
<name>A0ABP5VVN0_9ACTN</name>
<keyword evidence="4" id="KW-1185">Reference proteome</keyword>
<feature type="region of interest" description="Disordered" evidence="2">
    <location>
        <begin position="1"/>
        <end position="20"/>
    </location>
</feature>
<evidence type="ECO:0000313" key="3">
    <source>
        <dbReference type="EMBL" id="GAA2409811.1"/>
    </source>
</evidence>
<dbReference type="PROSITE" id="PS00061">
    <property type="entry name" value="ADH_SHORT"/>
    <property type="match status" value="1"/>
</dbReference>
<dbReference type="Proteomes" id="UP001501231">
    <property type="component" value="Unassembled WGS sequence"/>
</dbReference>
<dbReference type="InterPro" id="IPR020904">
    <property type="entry name" value="Sc_DH/Rdtase_CS"/>
</dbReference>
<dbReference type="Gene3D" id="3.40.50.720">
    <property type="entry name" value="NAD(P)-binding Rossmann-like Domain"/>
    <property type="match status" value="1"/>
</dbReference>
<dbReference type="SUPFAM" id="SSF51735">
    <property type="entry name" value="NAD(P)-binding Rossmann-fold domains"/>
    <property type="match status" value="1"/>
</dbReference>
<proteinExistence type="inferred from homology"/>
<dbReference type="InterPro" id="IPR002347">
    <property type="entry name" value="SDR_fam"/>
</dbReference>
<comment type="caution">
    <text evidence="3">The sequence shown here is derived from an EMBL/GenBank/DDBJ whole genome shotgun (WGS) entry which is preliminary data.</text>
</comment>
<reference evidence="4" key="1">
    <citation type="journal article" date="2019" name="Int. J. Syst. Evol. Microbiol.">
        <title>The Global Catalogue of Microorganisms (GCM) 10K type strain sequencing project: providing services to taxonomists for standard genome sequencing and annotation.</title>
        <authorList>
            <consortium name="The Broad Institute Genomics Platform"/>
            <consortium name="The Broad Institute Genome Sequencing Center for Infectious Disease"/>
            <person name="Wu L."/>
            <person name="Ma J."/>
        </authorList>
    </citation>
    <scope>NUCLEOTIDE SEQUENCE [LARGE SCALE GENOMIC DNA]</scope>
    <source>
        <strain evidence="4">JCM 3325</strain>
    </source>
</reference>
<accession>A0ABP5VVN0</accession>
<dbReference type="RefSeq" id="WP_344588186.1">
    <property type="nucleotide sequence ID" value="NZ_BAAARW010000006.1"/>
</dbReference>
<dbReference type="CDD" id="cd05233">
    <property type="entry name" value="SDR_c"/>
    <property type="match status" value="1"/>
</dbReference>
<evidence type="ECO:0000256" key="2">
    <source>
        <dbReference type="SAM" id="MobiDB-lite"/>
    </source>
</evidence>
<dbReference type="PANTHER" id="PTHR42760">
    <property type="entry name" value="SHORT-CHAIN DEHYDROGENASES/REDUCTASES FAMILY MEMBER"/>
    <property type="match status" value="1"/>
</dbReference>
<gene>
    <name evidence="3" type="ORF">GCM10010191_18060</name>
</gene>
<comment type="similarity">
    <text evidence="1">Belongs to the short-chain dehydrogenases/reductases (SDR) family.</text>
</comment>
<dbReference type="InterPro" id="IPR036291">
    <property type="entry name" value="NAD(P)-bd_dom_sf"/>
</dbReference>
<protein>
    <submittedName>
        <fullName evidence="3">Glucose 1-dehydrogenase</fullName>
    </submittedName>
</protein>
<evidence type="ECO:0000256" key="1">
    <source>
        <dbReference type="ARBA" id="ARBA00006484"/>
    </source>
</evidence>
<dbReference type="PRINTS" id="PR00081">
    <property type="entry name" value="GDHRDH"/>
</dbReference>
<organism evidence="3 4">
    <name type="scientific">Actinomadura vinacea</name>
    <dbReference type="NCBI Taxonomy" id="115336"/>
    <lineage>
        <taxon>Bacteria</taxon>
        <taxon>Bacillati</taxon>
        <taxon>Actinomycetota</taxon>
        <taxon>Actinomycetes</taxon>
        <taxon>Streptosporangiales</taxon>
        <taxon>Thermomonosporaceae</taxon>
        <taxon>Actinomadura</taxon>
    </lineage>
</organism>
<dbReference type="PRINTS" id="PR00080">
    <property type="entry name" value="SDRFAMILY"/>
</dbReference>
<evidence type="ECO:0000313" key="4">
    <source>
        <dbReference type="Proteomes" id="UP001501231"/>
    </source>
</evidence>
<dbReference type="Pfam" id="PF13561">
    <property type="entry name" value="adh_short_C2"/>
    <property type="match status" value="1"/>
</dbReference>
<sequence>MTGTNTGEGRGGTAALPPHGDRLRGRVALVAGGGGGPDPGFLGTGAAIALLLAAQGAVVGVLDLAAERAEWTCALIGRQGGRGVPLVADVTDEAEVERAADALVTAAGRLDVLVNNTGITGDAADAPDLRQWDRVVGVNLRGTMVTSRAALPHLRASGGGSIVNISSAAAVRAFGSGAYGASKAGVIALTADLAYSWGRFGVRVNCLVPGHLHTPIGDRGGEEGRELRRKANLLQTEGSAWDVAWAALFLACAESGWITAAALPVDAGATAATVLGMLPLL</sequence>
<dbReference type="EMBL" id="BAAARW010000006">
    <property type="protein sequence ID" value="GAA2409811.1"/>
    <property type="molecule type" value="Genomic_DNA"/>
</dbReference>